<evidence type="ECO:0000313" key="2">
    <source>
        <dbReference type="Proteomes" id="UP000255326"/>
    </source>
</evidence>
<name>A0A370GDY6_9BACI</name>
<organism evidence="1 2">
    <name type="scientific">Falsibacillus pallidus</name>
    <dbReference type="NCBI Taxonomy" id="493781"/>
    <lineage>
        <taxon>Bacteria</taxon>
        <taxon>Bacillati</taxon>
        <taxon>Bacillota</taxon>
        <taxon>Bacilli</taxon>
        <taxon>Bacillales</taxon>
        <taxon>Bacillaceae</taxon>
        <taxon>Falsibacillus</taxon>
    </lineage>
</organism>
<dbReference type="EMBL" id="QQAY01000006">
    <property type="protein sequence ID" value="RDI41897.1"/>
    <property type="molecule type" value="Genomic_DNA"/>
</dbReference>
<protein>
    <recommendedName>
        <fullName evidence="3">YqcI/YcgG family protein</fullName>
    </recommendedName>
</protein>
<accession>A0A370GDY6</accession>
<reference evidence="1 2" key="1">
    <citation type="submission" date="2018-07" db="EMBL/GenBank/DDBJ databases">
        <title>Genomic Encyclopedia of Type Strains, Phase IV (KMG-IV): sequencing the most valuable type-strain genomes for metagenomic binning, comparative biology and taxonomic classification.</title>
        <authorList>
            <person name="Goeker M."/>
        </authorList>
    </citation>
    <scope>NUCLEOTIDE SEQUENCE [LARGE SCALE GENOMIC DNA]</scope>
    <source>
        <strain evidence="1 2">DSM 25281</strain>
    </source>
</reference>
<comment type="caution">
    <text evidence="1">The sequence shown here is derived from an EMBL/GenBank/DDBJ whole genome shotgun (WGS) entry which is preliminary data.</text>
</comment>
<dbReference type="PANTHER" id="PTHR40045">
    <property type="entry name" value="YCGG FAMILY PROTEIN"/>
    <property type="match status" value="1"/>
</dbReference>
<dbReference type="OrthoDB" id="112290at2"/>
<dbReference type="AlphaFoldDB" id="A0A370GDY6"/>
<gene>
    <name evidence="1" type="ORF">DFR59_10656</name>
</gene>
<sequence length="250" mass="29710">MAEIYSKEMIENNQMVLEDWAREAFQSFQNMIADDENTYPCVPGRIGFLSNHLRYAFLGDPREEKTLLDAADVLKRYSQMSRETGKYASLLLFYKSPAELQRYSIEEFEDLFWSTLTSLSMKDQMPWPEGISKDPTHHTWEFCFHGEPYFSFCATPAHHLRRSRHFSSFLMAFQPRWVFEQMNDSTQLGRNMKKMIRKRLASYDEAPTHPALKWYGQEDNHEWMQYFLREDESSPSKCPFHNMMNANKKS</sequence>
<evidence type="ECO:0008006" key="3">
    <source>
        <dbReference type="Google" id="ProtNLM"/>
    </source>
</evidence>
<proteinExistence type="predicted"/>
<dbReference type="InterPro" id="IPR014988">
    <property type="entry name" value="Uncharacterised_YqcI/YcgG"/>
</dbReference>
<dbReference type="PANTHER" id="PTHR40045:SF1">
    <property type="entry name" value="YQCI_YCGG FAMILY PROTEIN"/>
    <property type="match status" value="1"/>
</dbReference>
<keyword evidence="2" id="KW-1185">Reference proteome</keyword>
<dbReference type="Pfam" id="PF08892">
    <property type="entry name" value="YqcI_YcgG"/>
    <property type="match status" value="1"/>
</dbReference>
<evidence type="ECO:0000313" key="1">
    <source>
        <dbReference type="EMBL" id="RDI41897.1"/>
    </source>
</evidence>
<dbReference type="RefSeq" id="WP_114745785.1">
    <property type="nucleotide sequence ID" value="NZ_QQAY01000006.1"/>
</dbReference>
<dbReference type="Proteomes" id="UP000255326">
    <property type="component" value="Unassembled WGS sequence"/>
</dbReference>